<name>A0A811KW86_9BILA</name>
<dbReference type="Gene3D" id="4.10.860.20">
    <property type="entry name" value="Rabenosyn, Rab binding domain"/>
    <property type="match status" value="1"/>
</dbReference>
<dbReference type="AlphaFoldDB" id="A0A811KW86"/>
<dbReference type="EMBL" id="CAJFCW020000004">
    <property type="protein sequence ID" value="CAG9112417.1"/>
    <property type="molecule type" value="Genomic_DNA"/>
</dbReference>
<keyword evidence="1" id="KW-0479">Metal-binding</keyword>
<dbReference type="InterPro" id="IPR036531">
    <property type="entry name" value="Rbsn_Rab-bd_sf"/>
</dbReference>
<dbReference type="Pfam" id="PF11464">
    <property type="entry name" value="Rbsn"/>
    <property type="match status" value="1"/>
</dbReference>
<keyword evidence="2 4" id="KW-0863">Zinc-finger</keyword>
<dbReference type="InterPro" id="IPR021565">
    <property type="entry name" value="Rbsn_Rab-bd"/>
</dbReference>
<dbReference type="Proteomes" id="UP000783686">
    <property type="component" value="Unassembled WGS sequence"/>
</dbReference>
<comment type="caution">
    <text evidence="7">The sequence shown here is derived from an EMBL/GenBank/DDBJ whole genome shotgun (WGS) entry which is preliminary data.</text>
</comment>
<sequence>METNQIRQGFICPFCFGDFNDSQNLQKHVDDRHSESGDPLVYVKNVFGKAKQKINEFDFSKSNALLSCNLTLGQQEIQNHVYIDDDQLLGIAKRHTPAFMEIRQQNNDQVETTTNTLVIRLDKLMLSFDQSSNDRKDFEKKTVPWVDDSNVSNCKLCNAKFNITKRKHHCRLCGKIMCATCSQFLSFFSARKLTNPAFAADVINGLTEKVDKDRRSSASHDQIEALKLKTGKFLNNIINERKFATDEPGDGLRICKLCKDYLSKREQRMDLGAALPVFVDLYDKLCTLITQISNLAPSFRRMANSLSQGEGLYTLSSANQLRKKLISVQREIIDLSERLESWGMNNDPIAPIPPTPREMIVQKNIRYLAMNQLQDVMMDMPDLPSDEEYKVLHEQHKKRASEQSEMEKRQLRPSPSNPQLSRATVSEVNLDHSSRPHLKASVSFSGLRTEDSWTPDPMQHLGHKNPFFEDEEAADMHPVAQQYLIIKGYLKQAAQAGRLEEVEMLEKNLIDLEDELSNLNLATPRVD</sequence>
<dbReference type="SUPFAM" id="SSF140125">
    <property type="entry name" value="Rabenosyn-5 Rab-binding domain-like"/>
    <property type="match status" value="1"/>
</dbReference>
<evidence type="ECO:0000313" key="7">
    <source>
        <dbReference type="EMBL" id="CAD5219274.1"/>
    </source>
</evidence>
<feature type="compositionally biased region" description="Basic and acidic residues" evidence="5">
    <location>
        <begin position="393"/>
        <end position="410"/>
    </location>
</feature>
<dbReference type="Pfam" id="PF01363">
    <property type="entry name" value="FYVE"/>
    <property type="match status" value="1"/>
</dbReference>
<evidence type="ECO:0000256" key="1">
    <source>
        <dbReference type="ARBA" id="ARBA00022723"/>
    </source>
</evidence>
<evidence type="ECO:0000256" key="2">
    <source>
        <dbReference type="ARBA" id="ARBA00022771"/>
    </source>
</evidence>
<feature type="compositionally biased region" description="Polar residues" evidence="5">
    <location>
        <begin position="413"/>
        <end position="427"/>
    </location>
</feature>
<evidence type="ECO:0000313" key="8">
    <source>
        <dbReference type="Proteomes" id="UP000614601"/>
    </source>
</evidence>
<reference evidence="7" key="1">
    <citation type="submission" date="2020-09" db="EMBL/GenBank/DDBJ databases">
        <authorList>
            <person name="Kikuchi T."/>
        </authorList>
    </citation>
    <scope>NUCLEOTIDE SEQUENCE</scope>
    <source>
        <strain evidence="7">SH1</strain>
    </source>
</reference>
<feature type="region of interest" description="Disordered" evidence="5">
    <location>
        <begin position="393"/>
        <end position="464"/>
    </location>
</feature>
<proteinExistence type="predicted"/>
<dbReference type="InterPro" id="IPR000306">
    <property type="entry name" value="Znf_FYVE"/>
</dbReference>
<keyword evidence="3" id="KW-0862">Zinc</keyword>
<dbReference type="PROSITE" id="PS50178">
    <property type="entry name" value="ZF_FYVE"/>
    <property type="match status" value="1"/>
</dbReference>
<organism evidence="7 8">
    <name type="scientific">Bursaphelenchus okinawaensis</name>
    <dbReference type="NCBI Taxonomy" id="465554"/>
    <lineage>
        <taxon>Eukaryota</taxon>
        <taxon>Metazoa</taxon>
        <taxon>Ecdysozoa</taxon>
        <taxon>Nematoda</taxon>
        <taxon>Chromadorea</taxon>
        <taxon>Rhabditida</taxon>
        <taxon>Tylenchina</taxon>
        <taxon>Tylenchomorpha</taxon>
        <taxon>Aphelenchoidea</taxon>
        <taxon>Aphelenchoididae</taxon>
        <taxon>Bursaphelenchus</taxon>
    </lineage>
</organism>
<evidence type="ECO:0000256" key="4">
    <source>
        <dbReference type="PROSITE-ProRule" id="PRU00091"/>
    </source>
</evidence>
<dbReference type="InterPro" id="IPR013083">
    <property type="entry name" value="Znf_RING/FYVE/PHD"/>
</dbReference>
<protein>
    <recommendedName>
        <fullName evidence="6">FYVE-type domain-containing protein</fullName>
    </recommendedName>
</protein>
<dbReference type="PANTHER" id="PTHR13510">
    <property type="entry name" value="FYVE-FINGER-CONTAINING RAB5 EFFECTOR PROTEIN RABENOSYN-5-RELATED"/>
    <property type="match status" value="1"/>
</dbReference>
<dbReference type="Proteomes" id="UP000614601">
    <property type="component" value="Unassembled WGS sequence"/>
</dbReference>
<dbReference type="OrthoDB" id="166134at2759"/>
<accession>A0A811KW86</accession>
<evidence type="ECO:0000256" key="5">
    <source>
        <dbReference type="SAM" id="MobiDB-lite"/>
    </source>
</evidence>
<dbReference type="SMART" id="SM00064">
    <property type="entry name" value="FYVE"/>
    <property type="match status" value="1"/>
</dbReference>
<dbReference type="InterPro" id="IPR013087">
    <property type="entry name" value="Znf_C2H2_type"/>
</dbReference>
<dbReference type="PANTHER" id="PTHR13510:SF44">
    <property type="entry name" value="RABENOSYN-5"/>
    <property type="match status" value="1"/>
</dbReference>
<dbReference type="PROSITE" id="PS00028">
    <property type="entry name" value="ZINC_FINGER_C2H2_1"/>
    <property type="match status" value="1"/>
</dbReference>
<evidence type="ECO:0000259" key="6">
    <source>
        <dbReference type="PROSITE" id="PS50178"/>
    </source>
</evidence>
<dbReference type="GO" id="GO:0008270">
    <property type="term" value="F:zinc ion binding"/>
    <property type="evidence" value="ECO:0007669"/>
    <property type="project" value="UniProtKB-KW"/>
</dbReference>
<keyword evidence="8" id="KW-1185">Reference proteome</keyword>
<dbReference type="SUPFAM" id="SSF57903">
    <property type="entry name" value="FYVE/PHD zinc finger"/>
    <property type="match status" value="1"/>
</dbReference>
<dbReference type="InterPro" id="IPR017455">
    <property type="entry name" value="Znf_FYVE-rel"/>
</dbReference>
<dbReference type="EMBL" id="CAJFDH010000004">
    <property type="protein sequence ID" value="CAD5219274.1"/>
    <property type="molecule type" value="Genomic_DNA"/>
</dbReference>
<gene>
    <name evidence="7" type="ORF">BOKJ2_LOCUS8362</name>
</gene>
<dbReference type="InterPro" id="IPR011011">
    <property type="entry name" value="Znf_FYVE_PHD"/>
</dbReference>
<dbReference type="InterPro" id="IPR052727">
    <property type="entry name" value="Rab4/Rab5_effector"/>
</dbReference>
<feature type="domain" description="FYVE-type" evidence="6">
    <location>
        <begin position="148"/>
        <end position="263"/>
    </location>
</feature>
<dbReference type="Gene3D" id="3.30.40.10">
    <property type="entry name" value="Zinc/RING finger domain, C3HC4 (zinc finger)"/>
    <property type="match status" value="1"/>
</dbReference>
<evidence type="ECO:0000256" key="3">
    <source>
        <dbReference type="ARBA" id="ARBA00022833"/>
    </source>
</evidence>